<keyword evidence="7" id="KW-1185">Reference proteome</keyword>
<reference evidence="6 7" key="1">
    <citation type="submission" date="2016-12" db="EMBL/GenBank/DDBJ databases">
        <authorList>
            <person name="Song W.-J."/>
            <person name="Kurnit D.M."/>
        </authorList>
    </citation>
    <scope>NUCLEOTIDE SEQUENCE [LARGE SCALE GENOMIC DNA]</scope>
    <source>
        <strain evidence="6 7">DSM 11393</strain>
    </source>
</reference>
<dbReference type="GO" id="GO:0007165">
    <property type="term" value="P:signal transduction"/>
    <property type="evidence" value="ECO:0007669"/>
    <property type="project" value="UniProtKB-KW"/>
</dbReference>
<dbReference type="AlphaFoldDB" id="A0A1M7TK22"/>
<keyword evidence="1 2" id="KW-0807">Transducer</keyword>
<evidence type="ECO:0000259" key="5">
    <source>
        <dbReference type="PROSITE" id="PS50111"/>
    </source>
</evidence>
<feature type="domain" description="Methyl-accepting transducer" evidence="5">
    <location>
        <begin position="140"/>
        <end position="376"/>
    </location>
</feature>
<dbReference type="SMART" id="SM00283">
    <property type="entry name" value="MA"/>
    <property type="match status" value="1"/>
</dbReference>
<dbReference type="Proteomes" id="UP000186469">
    <property type="component" value="Unassembled WGS sequence"/>
</dbReference>
<evidence type="ECO:0000256" key="1">
    <source>
        <dbReference type="ARBA" id="ARBA00023224"/>
    </source>
</evidence>
<dbReference type="STRING" id="1121455.SAMN02745728_02119"/>
<dbReference type="Pfam" id="PF00015">
    <property type="entry name" value="MCPsignal"/>
    <property type="match status" value="1"/>
</dbReference>
<dbReference type="InterPro" id="IPR004089">
    <property type="entry name" value="MCPsignal_dom"/>
</dbReference>
<evidence type="ECO:0000256" key="4">
    <source>
        <dbReference type="SAM" id="Phobius"/>
    </source>
</evidence>
<dbReference type="GO" id="GO:0016020">
    <property type="term" value="C:membrane"/>
    <property type="evidence" value="ECO:0007669"/>
    <property type="project" value="InterPro"/>
</dbReference>
<evidence type="ECO:0000313" key="7">
    <source>
        <dbReference type="Proteomes" id="UP000186469"/>
    </source>
</evidence>
<feature type="transmembrane region" description="Helical" evidence="4">
    <location>
        <begin position="49"/>
        <end position="70"/>
    </location>
</feature>
<keyword evidence="4" id="KW-1133">Transmembrane helix</keyword>
<keyword evidence="4" id="KW-0812">Transmembrane</keyword>
<keyword evidence="3" id="KW-0175">Coiled coil</keyword>
<dbReference type="CDD" id="cd11386">
    <property type="entry name" value="MCP_signal"/>
    <property type="match status" value="1"/>
</dbReference>
<feature type="coiled-coil region" evidence="3">
    <location>
        <begin position="78"/>
        <end position="119"/>
    </location>
</feature>
<protein>
    <submittedName>
        <fullName evidence="6">Methyl-accepting chemotaxis protein (MCP) signalling domain-containing protein</fullName>
    </submittedName>
</protein>
<dbReference type="PANTHER" id="PTHR32089">
    <property type="entry name" value="METHYL-ACCEPTING CHEMOTAXIS PROTEIN MCPB"/>
    <property type="match status" value="1"/>
</dbReference>
<dbReference type="RefSeq" id="WP_072697794.1">
    <property type="nucleotide sequence ID" value="NZ_FRDI01000014.1"/>
</dbReference>
<feature type="transmembrane region" description="Helical" evidence="4">
    <location>
        <begin position="6"/>
        <end position="29"/>
    </location>
</feature>
<dbReference type="OrthoDB" id="9816383at2"/>
<organism evidence="6 7">
    <name type="scientific">Desulfovibrio litoralis DSM 11393</name>
    <dbReference type="NCBI Taxonomy" id="1121455"/>
    <lineage>
        <taxon>Bacteria</taxon>
        <taxon>Pseudomonadati</taxon>
        <taxon>Thermodesulfobacteriota</taxon>
        <taxon>Desulfovibrionia</taxon>
        <taxon>Desulfovibrionales</taxon>
        <taxon>Desulfovibrionaceae</taxon>
        <taxon>Desulfovibrio</taxon>
    </lineage>
</organism>
<name>A0A1M7TK22_9BACT</name>
<accession>A0A1M7TK22</accession>
<keyword evidence="4" id="KW-0472">Membrane</keyword>
<dbReference type="EMBL" id="FRDI01000014">
    <property type="protein sequence ID" value="SHN70978.1"/>
    <property type="molecule type" value="Genomic_DNA"/>
</dbReference>
<evidence type="ECO:0000256" key="3">
    <source>
        <dbReference type="SAM" id="Coils"/>
    </source>
</evidence>
<proteinExistence type="predicted"/>
<evidence type="ECO:0000256" key="2">
    <source>
        <dbReference type="PROSITE-ProRule" id="PRU00284"/>
    </source>
</evidence>
<dbReference type="SUPFAM" id="SSF58104">
    <property type="entry name" value="Methyl-accepting chemotaxis protein (MCP) signaling domain"/>
    <property type="match status" value="1"/>
</dbReference>
<evidence type="ECO:0000313" key="6">
    <source>
        <dbReference type="EMBL" id="SHN70978.1"/>
    </source>
</evidence>
<gene>
    <name evidence="6" type="ORF">SAMN02745728_02119</name>
</gene>
<dbReference type="Gene3D" id="1.10.287.950">
    <property type="entry name" value="Methyl-accepting chemotaxis protein"/>
    <property type="match status" value="1"/>
</dbReference>
<dbReference type="PANTHER" id="PTHR32089:SF112">
    <property type="entry name" value="LYSOZYME-LIKE PROTEIN-RELATED"/>
    <property type="match status" value="1"/>
</dbReference>
<dbReference type="PROSITE" id="PS50111">
    <property type="entry name" value="CHEMOTAXIS_TRANSDUC_2"/>
    <property type="match status" value="1"/>
</dbReference>
<sequence length="415" mass="45265">MNKTVFQYTVFGIAFGFMFPIFALIFEFWYNDLTVSIGNMLGIYSRVPLLFMITSAPIFLGGAAHIMGIFKAKADLFNDQLQDMIVTLEKQIVIEEEERREAVKNKELAEKAMQEANVAKTNAEEGYKIISQTASRVEQVVERLINAGKQLDTQMETILESSEVQHKKIAACVSAMDEMNANVVGINQNTSLVSDAADNSKNKAEHGNAIVNQSVAAIGTVQSTITQLKEHIEGLGEQVQKIGKVITLIDEVADQTNLLALNAAIEAARAGEAGKGFSVVAGAVRKLAEKTMFATKEVESVILTVQNNTHTSISTTERVASDLNYATDFINQSSMALNEIVAGSSKVNDQLQLVVVATGEQSETSHKVTAVLNEIKLLDQNNADAMQNSELAVKELFIQINELYSLAKSLKLPNN</sequence>